<dbReference type="Gene3D" id="3.40.50.720">
    <property type="entry name" value="NAD(P)-binding Rossmann-like Domain"/>
    <property type="match status" value="1"/>
</dbReference>
<reference evidence="1 2" key="1">
    <citation type="submission" date="2024-09" db="EMBL/GenBank/DDBJ databases">
        <title>Chromosome-scale assembly of Riccia fluitans.</title>
        <authorList>
            <person name="Paukszto L."/>
            <person name="Sawicki J."/>
            <person name="Karawczyk K."/>
            <person name="Piernik-Szablinska J."/>
            <person name="Szczecinska M."/>
            <person name="Mazdziarz M."/>
        </authorList>
    </citation>
    <scope>NUCLEOTIDE SEQUENCE [LARGE SCALE GENOMIC DNA]</scope>
    <source>
        <strain evidence="1">Rf_01</strain>
        <tissue evidence="1">Aerial parts of the thallus</tissue>
    </source>
</reference>
<dbReference type="Proteomes" id="UP001605036">
    <property type="component" value="Unassembled WGS sequence"/>
</dbReference>
<accession>A0ABD1XNK7</accession>
<keyword evidence="2" id="KW-1185">Reference proteome</keyword>
<evidence type="ECO:0000313" key="1">
    <source>
        <dbReference type="EMBL" id="KAL2610532.1"/>
    </source>
</evidence>
<dbReference type="PANTHER" id="PTHR48476:SF1">
    <property type="entry name" value="SHORT-CHAIN DEHYDROGENASE TIC 32, CHLOROPLASTIC-LIKE"/>
    <property type="match status" value="1"/>
</dbReference>
<protein>
    <submittedName>
        <fullName evidence="1">Uncharacterized protein</fullName>
    </submittedName>
</protein>
<dbReference type="InterPro" id="IPR055280">
    <property type="entry name" value="TIC32"/>
</dbReference>
<evidence type="ECO:0000313" key="2">
    <source>
        <dbReference type="Proteomes" id="UP001605036"/>
    </source>
</evidence>
<proteinExistence type="predicted"/>
<dbReference type="PANTHER" id="PTHR48476">
    <property type="entry name" value="SHORT-CHAIN DEHYDROGENASE TIC 32, CHLOROPLASTIC-LIKE"/>
    <property type="match status" value="1"/>
</dbReference>
<dbReference type="CDD" id="cd05327">
    <property type="entry name" value="retinol-DH_like_SDR_c_like"/>
    <property type="match status" value="1"/>
</dbReference>
<dbReference type="SUPFAM" id="SSF51735">
    <property type="entry name" value="NAD(P)-binding Rossmann-fold domains"/>
    <property type="match status" value="1"/>
</dbReference>
<dbReference type="Pfam" id="PF00106">
    <property type="entry name" value="adh_short"/>
    <property type="match status" value="1"/>
</dbReference>
<dbReference type="EMBL" id="JBHFFA010000008">
    <property type="protein sequence ID" value="KAL2610532.1"/>
    <property type="molecule type" value="Genomic_DNA"/>
</dbReference>
<name>A0ABD1XNK7_9MARC</name>
<dbReference type="InterPro" id="IPR036291">
    <property type="entry name" value="NAD(P)-bd_dom_sf"/>
</dbReference>
<dbReference type="AlphaFoldDB" id="A0ABD1XNK7"/>
<dbReference type="PRINTS" id="PR00081">
    <property type="entry name" value="GDHRDH"/>
</dbReference>
<dbReference type="InterPro" id="IPR002347">
    <property type="entry name" value="SDR_fam"/>
</dbReference>
<gene>
    <name evidence="1" type="ORF">R1flu_029105</name>
</gene>
<comment type="caution">
    <text evidence="1">The sequence shown here is derived from an EMBL/GenBank/DDBJ whole genome shotgun (WGS) entry which is preliminary data.</text>
</comment>
<sequence>MSWLWGRSSNGFGGRVTAEEVTDDIDASGLTAVVTGGFKGIGFYTARTLARRGAHVIMAGRNLADGVAAREGILNDIPQAKVDIMELDLASFDSVRAFAKEYLNRDLPLNILINNAGVAMPPFTLSKDGIELQFATNHLGHFLLTNLLLDKLKATAQSSGIESRIVNVSSTAHMFSYGGGFRWGKLNEEQGYKKFMGYGQSKLANICHAKELARRLKEEGANVTANSLHPGAITTDLQRHIGFIRAISQVFGCLLKTIPQGKSQGAATTCYVALHENVKGVSGEYFVNCNIAQPSSNARNAELAKRLWDVSVEMTSKS</sequence>
<organism evidence="1 2">
    <name type="scientific">Riccia fluitans</name>
    <dbReference type="NCBI Taxonomy" id="41844"/>
    <lineage>
        <taxon>Eukaryota</taxon>
        <taxon>Viridiplantae</taxon>
        <taxon>Streptophyta</taxon>
        <taxon>Embryophyta</taxon>
        <taxon>Marchantiophyta</taxon>
        <taxon>Marchantiopsida</taxon>
        <taxon>Marchantiidae</taxon>
        <taxon>Marchantiales</taxon>
        <taxon>Ricciaceae</taxon>
        <taxon>Riccia</taxon>
    </lineage>
</organism>